<dbReference type="SUPFAM" id="SSF53795">
    <property type="entry name" value="PEP carboxykinase-like"/>
    <property type="match status" value="1"/>
</dbReference>
<reference evidence="1 2" key="1">
    <citation type="journal article" date="2013" name="Genome Announc.">
        <title>Complete Genome Sequence of Glaciecola psychrophila Strain 170T.</title>
        <authorList>
            <person name="Yin J."/>
            <person name="Chen J."/>
            <person name="Liu G."/>
            <person name="Yu Y."/>
            <person name="Song L."/>
            <person name="Wang X."/>
            <person name="Qu X."/>
        </authorList>
    </citation>
    <scope>NUCLEOTIDE SEQUENCE [LARGE SCALE GENOMIC DNA]</scope>
    <source>
        <strain evidence="1 2">170</strain>
    </source>
</reference>
<dbReference type="PATRIC" id="fig|1129794.4.peg.4140"/>
<dbReference type="eggNOG" id="COG5265">
    <property type="taxonomic scope" value="Bacteria"/>
</dbReference>
<accession>K6ZTI6</accession>
<keyword evidence="1" id="KW-0808">Transferase</keyword>
<dbReference type="STRING" id="1129794.C427_4157"/>
<organism evidence="1 2">
    <name type="scientific">Paraglaciecola psychrophila 170</name>
    <dbReference type="NCBI Taxonomy" id="1129794"/>
    <lineage>
        <taxon>Bacteria</taxon>
        <taxon>Pseudomonadati</taxon>
        <taxon>Pseudomonadota</taxon>
        <taxon>Gammaproteobacteria</taxon>
        <taxon>Alteromonadales</taxon>
        <taxon>Alteromonadaceae</taxon>
        <taxon>Paraglaciecola</taxon>
    </lineage>
</organism>
<evidence type="ECO:0000313" key="1">
    <source>
        <dbReference type="EMBL" id="AGH46262.1"/>
    </source>
</evidence>
<evidence type="ECO:0000313" key="2">
    <source>
        <dbReference type="Proteomes" id="UP000011864"/>
    </source>
</evidence>
<dbReference type="RefSeq" id="WP_007641090.1">
    <property type="nucleotide sequence ID" value="NC_020514.1"/>
</dbReference>
<sequence>MNSILDLGIYRFNIEHCPKFIQPSLRLLYDDSFDLHPDKPIDFHLTVKNTSFLRRFIKPQVSIYIDQQRPFHPLKKNLLLPSLEWGLNWCIASFDFNHLLIHSSVIVKNGKAIICPAQPGSGKSTLATYFGLNDWQVYSDEMAIIGLNSNRVRPMHRPASLKNKSIDVIKTLVPEATMSPIVYGTHKGDIAHVKLMTRAEYNELSDVEVVAVVFPKYQVGSQLNIKKVSQTDGFSRLVHHAFNYNVVGEDGFNTIKSVVDSSQFFGIGYSSYDGLSAFFDELVR</sequence>
<keyword evidence="2" id="KW-1185">Reference proteome</keyword>
<dbReference type="InterPro" id="IPR027417">
    <property type="entry name" value="P-loop_NTPase"/>
</dbReference>
<protein>
    <submittedName>
        <fullName evidence="1">HPr kinase</fullName>
    </submittedName>
</protein>
<dbReference type="NCBIfam" id="TIGR04352">
    <property type="entry name" value="HprK_rel_A"/>
    <property type="match status" value="1"/>
</dbReference>
<dbReference type="Gene3D" id="3.40.50.300">
    <property type="entry name" value="P-loop containing nucleotide triphosphate hydrolases"/>
    <property type="match status" value="1"/>
</dbReference>
<proteinExistence type="predicted"/>
<gene>
    <name evidence="1" type="ORF">C427_4157</name>
</gene>
<dbReference type="GO" id="GO:0016301">
    <property type="term" value="F:kinase activity"/>
    <property type="evidence" value="ECO:0007669"/>
    <property type="project" value="UniProtKB-KW"/>
</dbReference>
<name>K6ZTI6_9ALTE</name>
<keyword evidence="1" id="KW-0418">Kinase</keyword>
<dbReference type="KEGG" id="gps:C427_4157"/>
<dbReference type="HOGENOM" id="CLU_083312_0_0_6"/>
<dbReference type="AlphaFoldDB" id="K6ZTI6"/>
<dbReference type="InterPro" id="IPR027600">
    <property type="entry name" value="HprK-rel_A"/>
</dbReference>
<dbReference type="Proteomes" id="UP000011864">
    <property type="component" value="Chromosome"/>
</dbReference>
<dbReference type="OrthoDB" id="4544211at2"/>
<dbReference type="EMBL" id="CP003837">
    <property type="protein sequence ID" value="AGH46262.1"/>
    <property type="molecule type" value="Genomic_DNA"/>
</dbReference>